<keyword evidence="7" id="KW-0032">Aminotransferase</keyword>
<dbReference type="PROSITE" id="PS50949">
    <property type="entry name" value="HTH_GNTR"/>
    <property type="match status" value="1"/>
</dbReference>
<dbReference type="EC" id="2.6.1.39" evidence="7"/>
<dbReference type="GO" id="GO:0003700">
    <property type="term" value="F:DNA-binding transcription factor activity"/>
    <property type="evidence" value="ECO:0007669"/>
    <property type="project" value="InterPro"/>
</dbReference>
<keyword evidence="4" id="KW-0238">DNA-binding</keyword>
<accession>A0A1V4SMJ7</accession>
<dbReference type="Gene3D" id="3.90.1150.10">
    <property type="entry name" value="Aspartate Aminotransferase, domain 1"/>
    <property type="match status" value="1"/>
</dbReference>
<dbReference type="STRING" id="48256.CLHUN_09770"/>
<dbReference type="Pfam" id="PF00392">
    <property type="entry name" value="GntR"/>
    <property type="match status" value="1"/>
</dbReference>
<dbReference type="InterPro" id="IPR036388">
    <property type="entry name" value="WH-like_DNA-bd_sf"/>
</dbReference>
<dbReference type="CDD" id="cd00609">
    <property type="entry name" value="AAT_like"/>
    <property type="match status" value="1"/>
</dbReference>
<dbReference type="InterPro" id="IPR036390">
    <property type="entry name" value="WH_DNA-bd_sf"/>
</dbReference>
<evidence type="ECO:0000256" key="5">
    <source>
        <dbReference type="ARBA" id="ARBA00023163"/>
    </source>
</evidence>
<dbReference type="PANTHER" id="PTHR46577:SF1">
    <property type="entry name" value="HTH-TYPE TRANSCRIPTIONAL REGULATORY PROTEIN GABR"/>
    <property type="match status" value="1"/>
</dbReference>
<dbReference type="GO" id="GO:0030170">
    <property type="term" value="F:pyridoxal phosphate binding"/>
    <property type="evidence" value="ECO:0007669"/>
    <property type="project" value="InterPro"/>
</dbReference>
<evidence type="ECO:0000256" key="1">
    <source>
        <dbReference type="ARBA" id="ARBA00005384"/>
    </source>
</evidence>
<dbReference type="Gene3D" id="1.10.10.10">
    <property type="entry name" value="Winged helix-like DNA-binding domain superfamily/Winged helix DNA-binding domain"/>
    <property type="match status" value="1"/>
</dbReference>
<dbReference type="GO" id="GO:0047536">
    <property type="term" value="F:2-aminoadipate transaminase activity"/>
    <property type="evidence" value="ECO:0007669"/>
    <property type="project" value="UniProtKB-EC"/>
</dbReference>
<keyword evidence="5" id="KW-0804">Transcription</keyword>
<evidence type="ECO:0000256" key="3">
    <source>
        <dbReference type="ARBA" id="ARBA00023015"/>
    </source>
</evidence>
<feature type="domain" description="HTH gntR-type" evidence="6">
    <location>
        <begin position="22"/>
        <end position="90"/>
    </location>
</feature>
<dbReference type="SMART" id="SM00345">
    <property type="entry name" value="HTH_GNTR"/>
    <property type="match status" value="1"/>
</dbReference>
<name>A0A1V4SMJ7_RUMHU</name>
<organism evidence="7 8">
    <name type="scientific">Ruminiclostridium hungatei</name>
    <name type="common">Clostridium hungatei</name>
    <dbReference type="NCBI Taxonomy" id="48256"/>
    <lineage>
        <taxon>Bacteria</taxon>
        <taxon>Bacillati</taxon>
        <taxon>Bacillota</taxon>
        <taxon>Clostridia</taxon>
        <taxon>Eubacteriales</taxon>
        <taxon>Oscillospiraceae</taxon>
        <taxon>Ruminiclostridium</taxon>
    </lineage>
</organism>
<dbReference type="AlphaFoldDB" id="A0A1V4SMJ7"/>
<comment type="similarity">
    <text evidence="1">In the C-terminal section; belongs to the class-I pyridoxal-phosphate-dependent aminotransferase family.</text>
</comment>
<dbReference type="SUPFAM" id="SSF46785">
    <property type="entry name" value="Winged helix' DNA-binding domain"/>
    <property type="match status" value="1"/>
</dbReference>
<dbReference type="CDD" id="cd07377">
    <property type="entry name" value="WHTH_GntR"/>
    <property type="match status" value="1"/>
</dbReference>
<dbReference type="GO" id="GO:0003677">
    <property type="term" value="F:DNA binding"/>
    <property type="evidence" value="ECO:0007669"/>
    <property type="project" value="UniProtKB-KW"/>
</dbReference>
<dbReference type="InterPro" id="IPR000524">
    <property type="entry name" value="Tscrpt_reg_HTH_GntR"/>
</dbReference>
<evidence type="ECO:0000259" key="6">
    <source>
        <dbReference type="PROSITE" id="PS50949"/>
    </source>
</evidence>
<dbReference type="SUPFAM" id="SSF53383">
    <property type="entry name" value="PLP-dependent transferases"/>
    <property type="match status" value="1"/>
</dbReference>
<reference evidence="7 8" key="1">
    <citation type="submission" date="2017-03" db="EMBL/GenBank/DDBJ databases">
        <title>Genome sequence of Clostridium hungatei DSM 14427.</title>
        <authorList>
            <person name="Poehlein A."/>
            <person name="Daniel R."/>
        </authorList>
    </citation>
    <scope>NUCLEOTIDE SEQUENCE [LARGE SCALE GENOMIC DNA]</scope>
    <source>
        <strain evidence="7 8">DSM 14427</strain>
    </source>
</reference>
<gene>
    <name evidence="7" type="primary">lysN_1</name>
    <name evidence="7" type="ORF">CLHUN_09770</name>
</gene>
<dbReference type="Pfam" id="PF00155">
    <property type="entry name" value="Aminotran_1_2"/>
    <property type="match status" value="1"/>
</dbReference>
<dbReference type="InterPro" id="IPR015421">
    <property type="entry name" value="PyrdxlP-dep_Trfase_major"/>
</dbReference>
<dbReference type="Proteomes" id="UP000191554">
    <property type="component" value="Unassembled WGS sequence"/>
</dbReference>
<evidence type="ECO:0000313" key="8">
    <source>
        <dbReference type="Proteomes" id="UP000191554"/>
    </source>
</evidence>
<protein>
    <submittedName>
        <fullName evidence="7">2-aminoadipate transaminase</fullName>
        <ecNumber evidence="7">2.6.1.39</ecNumber>
    </submittedName>
</protein>
<keyword evidence="3" id="KW-0805">Transcription regulation</keyword>
<dbReference type="InterPro" id="IPR004839">
    <property type="entry name" value="Aminotransferase_I/II_large"/>
</dbReference>
<keyword evidence="8" id="KW-1185">Reference proteome</keyword>
<keyword evidence="7" id="KW-0808">Transferase</keyword>
<proteinExistence type="inferred from homology"/>
<dbReference type="InterPro" id="IPR051446">
    <property type="entry name" value="HTH_trans_reg/aminotransferase"/>
</dbReference>
<dbReference type="PANTHER" id="PTHR46577">
    <property type="entry name" value="HTH-TYPE TRANSCRIPTIONAL REGULATORY PROTEIN GABR"/>
    <property type="match status" value="1"/>
</dbReference>
<comment type="caution">
    <text evidence="7">The sequence shown here is derived from an EMBL/GenBank/DDBJ whole genome shotgun (WGS) entry which is preliminary data.</text>
</comment>
<dbReference type="EMBL" id="MZGX01000005">
    <property type="protein sequence ID" value="OPX45090.1"/>
    <property type="molecule type" value="Genomic_DNA"/>
</dbReference>
<dbReference type="Gene3D" id="3.40.640.10">
    <property type="entry name" value="Type I PLP-dependent aspartate aminotransferase-like (Major domain)"/>
    <property type="match status" value="1"/>
</dbReference>
<evidence type="ECO:0000313" key="7">
    <source>
        <dbReference type="EMBL" id="OPX45090.1"/>
    </source>
</evidence>
<keyword evidence="2" id="KW-0663">Pyridoxal phosphate</keyword>
<dbReference type="InterPro" id="IPR015424">
    <property type="entry name" value="PyrdxlP-dep_Trfase"/>
</dbReference>
<evidence type="ECO:0000256" key="2">
    <source>
        <dbReference type="ARBA" id="ARBA00022898"/>
    </source>
</evidence>
<dbReference type="InterPro" id="IPR015422">
    <property type="entry name" value="PyrdxlP-dep_Trfase_small"/>
</dbReference>
<evidence type="ECO:0000256" key="4">
    <source>
        <dbReference type="ARBA" id="ARBA00023125"/>
    </source>
</evidence>
<dbReference type="RefSeq" id="WP_080063432.1">
    <property type="nucleotide sequence ID" value="NZ_MZGX01000005.1"/>
</dbReference>
<dbReference type="OrthoDB" id="9802328at2"/>
<sequence>MKLDQYGNEIGWIPEIGTSGDIPLYQALVQAIQDDINKGILMRGYKMPPQRVLANQLGINHGTVTRAYKICEEKGLVKGIVGKGTFIAASPGLPISLLTDHKDTDLISLGMAIPLYECNPFIETLIKQVLDSMDYGLTMTYCPPEGHIKHRYVAANWLIKYKMKVEAENIIITSGTQNALSIILMTLFEKGDRIVVDEYTYTGLISLAAYMKVILVPVFGDEEGMDIEELKSTCKREQPKGIYIMSDYQNPTTVTLSVERRKALAKVIEDNNLLLMEDATFSFSLEKKIKPISAYVPQQSLFIMGTSKAISPAFRISYIAAPSSLVEKLSHGLNNIIWMASPYTSEIVSLLQSTGLYERIEEVKIQILKVRNKRFDEIMTGYHVLPAPTSCYRFIQLPGSYDDVELEYLALEKGVQILSANRFYVGSKPEKPTIRLAVSAPNTLEELETALNIIKELLDNYRKRKSFYPVL</sequence>